<comment type="subcellular location">
    <subcellularLocation>
        <location evidence="1">Periplasm</location>
    </subcellularLocation>
</comment>
<evidence type="ECO:0000256" key="4">
    <source>
        <dbReference type="ARBA" id="ARBA00022764"/>
    </source>
</evidence>
<feature type="signal peptide" evidence="6">
    <location>
        <begin position="1"/>
        <end position="24"/>
    </location>
</feature>
<dbReference type="InterPro" id="IPR014756">
    <property type="entry name" value="Ig_E-set"/>
</dbReference>
<sequence length="129" mass="13795">MRKFIVPLALAAITTIMTPNVAFAHAKLLSSTPAANATVSKDKAKSITLVFNEKLMASTVKAELVMTAMPGMKDHPPMKVAFSSMMGKDGKSMMLMPKKALVPGTYKVAWSAAGADTHRMGSEFSFTVK</sequence>
<organism evidence="8 9">
    <name type="scientific">Sphingorhabdus lacus</name>
    <dbReference type="NCBI Taxonomy" id="392610"/>
    <lineage>
        <taxon>Bacteria</taxon>
        <taxon>Pseudomonadati</taxon>
        <taxon>Pseudomonadota</taxon>
        <taxon>Alphaproteobacteria</taxon>
        <taxon>Sphingomonadales</taxon>
        <taxon>Sphingomonadaceae</taxon>
        <taxon>Sphingorhabdus</taxon>
    </lineage>
</organism>
<dbReference type="GO" id="GO:0042597">
    <property type="term" value="C:periplasmic space"/>
    <property type="evidence" value="ECO:0007669"/>
    <property type="project" value="UniProtKB-SubCell"/>
</dbReference>
<dbReference type="NCBIfam" id="NF033814">
    <property type="entry name" value="copper_CopC"/>
    <property type="match status" value="1"/>
</dbReference>
<keyword evidence="3 6" id="KW-0732">Signal</keyword>
<dbReference type="InterPro" id="IPR007348">
    <property type="entry name" value="CopC_dom"/>
</dbReference>
<evidence type="ECO:0000259" key="7">
    <source>
        <dbReference type="Pfam" id="PF04234"/>
    </source>
</evidence>
<dbReference type="GO" id="GO:0046688">
    <property type="term" value="P:response to copper ion"/>
    <property type="evidence" value="ECO:0007669"/>
    <property type="project" value="InterPro"/>
</dbReference>
<evidence type="ECO:0000256" key="1">
    <source>
        <dbReference type="ARBA" id="ARBA00004418"/>
    </source>
</evidence>
<evidence type="ECO:0000313" key="8">
    <source>
        <dbReference type="EMBL" id="QGY80254.1"/>
    </source>
</evidence>
<evidence type="ECO:0000256" key="6">
    <source>
        <dbReference type="SAM" id="SignalP"/>
    </source>
</evidence>
<dbReference type="Gene3D" id="2.60.40.1220">
    <property type="match status" value="1"/>
</dbReference>
<dbReference type="InterPro" id="IPR014755">
    <property type="entry name" value="Cu-Rt/internalin_Ig-like"/>
</dbReference>
<evidence type="ECO:0000313" key="9">
    <source>
        <dbReference type="Proteomes" id="UP000428803"/>
    </source>
</evidence>
<dbReference type="GO" id="GO:0005507">
    <property type="term" value="F:copper ion binding"/>
    <property type="evidence" value="ECO:0007669"/>
    <property type="project" value="InterPro"/>
</dbReference>
<proteinExistence type="inferred from homology"/>
<evidence type="ECO:0000256" key="3">
    <source>
        <dbReference type="ARBA" id="ARBA00022729"/>
    </source>
</evidence>
<dbReference type="EMBL" id="CP035733">
    <property type="protein sequence ID" value="QGY80254.1"/>
    <property type="molecule type" value="Genomic_DNA"/>
</dbReference>
<keyword evidence="4" id="KW-0574">Periplasm</keyword>
<dbReference type="AlphaFoldDB" id="A0A6I6L6H9"/>
<dbReference type="InterPro" id="IPR047685">
    <property type="entry name" value="CopC-like"/>
</dbReference>
<dbReference type="RefSeq" id="WP_158899293.1">
    <property type="nucleotide sequence ID" value="NZ_CP035733.1"/>
</dbReference>
<dbReference type="Proteomes" id="UP000428803">
    <property type="component" value="Chromosome"/>
</dbReference>
<gene>
    <name evidence="8" type="ORF">EUU25_06265</name>
</gene>
<dbReference type="Pfam" id="PF04234">
    <property type="entry name" value="CopC"/>
    <property type="match status" value="1"/>
</dbReference>
<evidence type="ECO:0000256" key="5">
    <source>
        <dbReference type="ARBA" id="ARBA00023008"/>
    </source>
</evidence>
<evidence type="ECO:0000256" key="2">
    <source>
        <dbReference type="ARBA" id="ARBA00010509"/>
    </source>
</evidence>
<dbReference type="KEGG" id="slaa:EUU25_06265"/>
<accession>A0A6I6L6H9</accession>
<feature type="chain" id="PRO_5026324425" evidence="6">
    <location>
        <begin position="25"/>
        <end position="129"/>
    </location>
</feature>
<dbReference type="OrthoDB" id="9796814at2"/>
<dbReference type="SUPFAM" id="SSF81296">
    <property type="entry name" value="E set domains"/>
    <property type="match status" value="1"/>
</dbReference>
<protein>
    <submittedName>
        <fullName evidence="8">Copper resistance protein CopC</fullName>
    </submittedName>
</protein>
<keyword evidence="9" id="KW-1185">Reference proteome</keyword>
<comment type="similarity">
    <text evidence="2">Belongs to the CopC family.</text>
</comment>
<name>A0A6I6L6H9_9SPHN</name>
<keyword evidence="5" id="KW-0186">Copper</keyword>
<feature type="domain" description="CopC" evidence="7">
    <location>
        <begin position="25"/>
        <end position="128"/>
    </location>
</feature>
<reference evidence="9" key="1">
    <citation type="submission" date="2019-01" db="EMBL/GenBank/DDBJ databases">
        <title>Sphingorhabdus lacus sp.nov., isolated from an oligotrophic freshwater lake.</title>
        <authorList>
            <person name="Park M."/>
        </authorList>
    </citation>
    <scope>NUCLEOTIDE SEQUENCE [LARGE SCALE GENOMIC DNA]</scope>
    <source>
        <strain evidence="9">IMCC1753</strain>
    </source>
</reference>